<gene>
    <name evidence="3" type="ORF">SO694_00103013</name>
</gene>
<dbReference type="EMBL" id="JBBJCI010000354">
    <property type="protein sequence ID" value="KAK7233899.1"/>
    <property type="molecule type" value="Genomic_DNA"/>
</dbReference>
<feature type="chain" id="PRO_5045595311" evidence="2">
    <location>
        <begin position="16"/>
        <end position="233"/>
    </location>
</feature>
<feature type="signal peptide" evidence="2">
    <location>
        <begin position="1"/>
        <end position="15"/>
    </location>
</feature>
<proteinExistence type="predicted"/>
<protein>
    <submittedName>
        <fullName evidence="3">Uncharacterized protein</fullName>
    </submittedName>
</protein>
<keyword evidence="2" id="KW-0732">Signal</keyword>
<evidence type="ECO:0000256" key="1">
    <source>
        <dbReference type="SAM" id="MobiDB-lite"/>
    </source>
</evidence>
<reference evidence="3 4" key="1">
    <citation type="submission" date="2024-03" db="EMBL/GenBank/DDBJ databases">
        <title>Aureococcus anophagefferens CCMP1851 and Kratosvirus quantuckense: Draft genome of a second virus-susceptible host strain in the model system.</title>
        <authorList>
            <person name="Chase E."/>
            <person name="Truchon A.R."/>
            <person name="Schepens W."/>
            <person name="Wilhelm S.W."/>
        </authorList>
    </citation>
    <scope>NUCLEOTIDE SEQUENCE [LARGE SCALE GENOMIC DNA]</scope>
    <source>
        <strain evidence="3 4">CCMP1851</strain>
    </source>
</reference>
<keyword evidence="4" id="KW-1185">Reference proteome</keyword>
<sequence length="233" mass="24715">MRVSLALCLAAPAAAFQGAATPRSPTVLRSSPDIRTDVGSDWKPEQGGMEATDTPDFFYEDGDSRNTDIGFQDGIMGSTGLDKLQGMNQGGDPGVAGALDVDPTTIGGYQSASAADAGADFTLDTLAKMGRFTEEIKMDIPAGTTELQVRMVSIKPVCMAYEDFYVGFAPESAPGMFSAEPTEGRMDRRGGAPTDVDIVVKADGQVGEKVGYMVMNLPEENEKFTVKITVNQF</sequence>
<comment type="caution">
    <text evidence="3">The sequence shown here is derived from an EMBL/GenBank/DDBJ whole genome shotgun (WGS) entry which is preliminary data.</text>
</comment>
<feature type="region of interest" description="Disordered" evidence="1">
    <location>
        <begin position="19"/>
        <end position="52"/>
    </location>
</feature>
<accession>A0ABR1FN35</accession>
<evidence type="ECO:0000313" key="3">
    <source>
        <dbReference type="EMBL" id="KAK7233899.1"/>
    </source>
</evidence>
<name>A0ABR1FN35_AURAN</name>
<organism evidence="3 4">
    <name type="scientific">Aureococcus anophagefferens</name>
    <name type="common">Harmful bloom alga</name>
    <dbReference type="NCBI Taxonomy" id="44056"/>
    <lineage>
        <taxon>Eukaryota</taxon>
        <taxon>Sar</taxon>
        <taxon>Stramenopiles</taxon>
        <taxon>Ochrophyta</taxon>
        <taxon>Pelagophyceae</taxon>
        <taxon>Pelagomonadales</taxon>
        <taxon>Pelagomonadaceae</taxon>
        <taxon>Aureococcus</taxon>
    </lineage>
</organism>
<dbReference type="Proteomes" id="UP001363151">
    <property type="component" value="Unassembled WGS sequence"/>
</dbReference>
<feature type="compositionally biased region" description="Basic and acidic residues" evidence="1">
    <location>
        <begin position="32"/>
        <end position="44"/>
    </location>
</feature>
<evidence type="ECO:0000256" key="2">
    <source>
        <dbReference type="SAM" id="SignalP"/>
    </source>
</evidence>
<evidence type="ECO:0000313" key="4">
    <source>
        <dbReference type="Proteomes" id="UP001363151"/>
    </source>
</evidence>